<dbReference type="Pfam" id="PF14054">
    <property type="entry name" value="DUF4249"/>
    <property type="match status" value="1"/>
</dbReference>
<dbReference type="EMBL" id="JACOME010000008">
    <property type="protein sequence ID" value="MBC3848066.1"/>
    <property type="molecule type" value="Genomic_DNA"/>
</dbReference>
<sequence length="271" mass="30885">MKKLILITVIFSLFYNCEDVIDVDLNEAEPRLVIEASINWFKNTPGNEQSIKLSLSAPFFNDLIPPANGAIIQITDSNSNEFNFIEEGTTGVYRNNNFIPVVDETYTLTINYNGEQYSAAETLKSVVPIDYIEQNNEGGFTGEDIELKAYYTDPVLTENYYFFEFISDIPVIPTLEVYDDEFTDGNQIFGFYTEEDLESGDVVTIRNYGVSERFYEFMFILLQQGSDESGGPFETQPATVRGNCINETNPNNYPFGYFRLSEVDEVIYTVE</sequence>
<dbReference type="Proteomes" id="UP000607435">
    <property type="component" value="Unassembled WGS sequence"/>
</dbReference>
<reference evidence="1 2" key="1">
    <citation type="submission" date="2020-08" db="EMBL/GenBank/DDBJ databases">
        <title>Winogradskyella ouciana sp. nov., isolated from the hadal seawater of the Mariana Trench.</title>
        <authorList>
            <person name="He X."/>
        </authorList>
    </citation>
    <scope>NUCLEOTIDE SEQUENCE [LARGE SCALE GENOMIC DNA]</scope>
    <source>
        <strain evidence="1 2">KCTC 22026</strain>
    </source>
</reference>
<evidence type="ECO:0000313" key="2">
    <source>
        <dbReference type="Proteomes" id="UP000607435"/>
    </source>
</evidence>
<evidence type="ECO:0000313" key="1">
    <source>
        <dbReference type="EMBL" id="MBC3848066.1"/>
    </source>
</evidence>
<accession>A0ABR6Y5S4</accession>
<name>A0ABR6Y5S4_9FLAO</name>
<protein>
    <submittedName>
        <fullName evidence="1">DUF4249 domain-containing protein</fullName>
    </submittedName>
</protein>
<gene>
    <name evidence="1" type="ORF">H6H04_16845</name>
</gene>
<keyword evidence="2" id="KW-1185">Reference proteome</keyword>
<organism evidence="1 2">
    <name type="scientific">Winogradskyella echinorum</name>
    <dbReference type="NCBI Taxonomy" id="538189"/>
    <lineage>
        <taxon>Bacteria</taxon>
        <taxon>Pseudomonadati</taxon>
        <taxon>Bacteroidota</taxon>
        <taxon>Flavobacteriia</taxon>
        <taxon>Flavobacteriales</taxon>
        <taxon>Flavobacteriaceae</taxon>
        <taxon>Winogradskyella</taxon>
    </lineage>
</organism>
<comment type="caution">
    <text evidence="1">The sequence shown here is derived from an EMBL/GenBank/DDBJ whole genome shotgun (WGS) entry which is preliminary data.</text>
</comment>
<proteinExistence type="predicted"/>
<dbReference type="RefSeq" id="WP_186847163.1">
    <property type="nucleotide sequence ID" value="NZ_JACOME010000008.1"/>
</dbReference>
<dbReference type="InterPro" id="IPR025345">
    <property type="entry name" value="DUF4249"/>
</dbReference>